<evidence type="ECO:0000313" key="11">
    <source>
        <dbReference type="Proteomes" id="UP000886602"/>
    </source>
</evidence>
<reference evidence="10" key="1">
    <citation type="submission" date="2020-10" db="EMBL/GenBank/DDBJ databases">
        <title>Connecting structure to function with the recovery of over 1000 high-quality activated sludge metagenome-assembled genomes encoding full-length rRNA genes using long-read sequencing.</title>
        <authorList>
            <person name="Singleton C.M."/>
            <person name="Petriglieri F."/>
            <person name="Kristensen J.M."/>
            <person name="Kirkegaard R.H."/>
            <person name="Michaelsen T.Y."/>
            <person name="Andersen M.H."/>
            <person name="Karst S.M."/>
            <person name="Dueholm M.S."/>
            <person name="Nielsen P.H."/>
            <person name="Albertsen M."/>
        </authorList>
    </citation>
    <scope>NUCLEOTIDE SEQUENCE</scope>
    <source>
        <strain evidence="10">EsbW_18-Q3-R4-48_MAXAC.044</strain>
    </source>
</reference>
<dbReference type="GO" id="GO:0004674">
    <property type="term" value="F:protein serine/threonine kinase activity"/>
    <property type="evidence" value="ECO:0007669"/>
    <property type="project" value="UniProtKB-KW"/>
</dbReference>
<keyword evidence="4" id="KW-0547">Nucleotide-binding</keyword>
<name>A0A9D7FPD8_9RHOO</name>
<keyword evidence="2" id="KW-0723">Serine/threonine-protein kinase</keyword>
<dbReference type="PANTHER" id="PTHR37171:SF1">
    <property type="entry name" value="SERINE_THREONINE-PROTEIN KINASE YRZF-RELATED"/>
    <property type="match status" value="1"/>
</dbReference>
<comment type="caution">
    <text evidence="10">The sequence shown here is derived from an EMBL/GenBank/DDBJ whole genome shotgun (WGS) entry which is preliminary data.</text>
</comment>
<keyword evidence="3" id="KW-0808">Transferase</keyword>
<dbReference type="EC" id="2.7.11.1" evidence="1"/>
<evidence type="ECO:0000256" key="7">
    <source>
        <dbReference type="ARBA" id="ARBA00047899"/>
    </source>
</evidence>
<evidence type="ECO:0000256" key="5">
    <source>
        <dbReference type="ARBA" id="ARBA00022777"/>
    </source>
</evidence>
<evidence type="ECO:0000256" key="3">
    <source>
        <dbReference type="ARBA" id="ARBA00022679"/>
    </source>
</evidence>
<gene>
    <name evidence="10" type="ORF">IPJ48_21455</name>
</gene>
<dbReference type="Proteomes" id="UP000886602">
    <property type="component" value="Unassembled WGS sequence"/>
</dbReference>
<protein>
    <recommendedName>
        <fullName evidence="1">non-specific serine/threonine protein kinase</fullName>
        <ecNumber evidence="1">2.7.11.1</ecNumber>
    </recommendedName>
</protein>
<keyword evidence="5" id="KW-0418">Kinase</keyword>
<comment type="catalytic activity">
    <reaction evidence="8">
        <text>L-seryl-[protein] + ATP = O-phospho-L-seryl-[protein] + ADP + H(+)</text>
        <dbReference type="Rhea" id="RHEA:17989"/>
        <dbReference type="Rhea" id="RHEA-COMP:9863"/>
        <dbReference type="Rhea" id="RHEA-COMP:11604"/>
        <dbReference type="ChEBI" id="CHEBI:15378"/>
        <dbReference type="ChEBI" id="CHEBI:29999"/>
        <dbReference type="ChEBI" id="CHEBI:30616"/>
        <dbReference type="ChEBI" id="CHEBI:83421"/>
        <dbReference type="ChEBI" id="CHEBI:456216"/>
        <dbReference type="EC" id="2.7.11.1"/>
    </reaction>
</comment>
<organism evidence="10 11">
    <name type="scientific">Candidatus Propionivibrio dominans</name>
    <dbReference type="NCBI Taxonomy" id="2954373"/>
    <lineage>
        <taxon>Bacteria</taxon>
        <taxon>Pseudomonadati</taxon>
        <taxon>Pseudomonadota</taxon>
        <taxon>Betaproteobacteria</taxon>
        <taxon>Rhodocyclales</taxon>
        <taxon>Rhodocyclaceae</taxon>
        <taxon>Propionivibrio</taxon>
    </lineage>
</organism>
<dbReference type="Gene3D" id="1.10.510.10">
    <property type="entry name" value="Transferase(Phosphotransferase) domain 1"/>
    <property type="match status" value="1"/>
</dbReference>
<sequence length="277" mass="31472">MQIKNLLKKNHITVDDGKKEVIKVVGTPFRSLTKIWCRHEAECLLQLSELGFTNAPKLISSSVNSFVMEKVEGPSLRGRKPVDEQIFLRLMDVIRKLHDLGFAHGNLRPNNIYIKEGNEPVLIDFETCCRIHNPLFLLARFSDHVRLHWLWQSRVVQSNPELVRAKFPRYVLLAMFVITPISRFGSIVESAKKSLKRSLKASAEPREAPSRVENKGAGTWQTLRLVAKVGIELRMCNENVGGTLLQMSQFDAYRIPRLLSKNTCPIDEPVFGSQAPC</sequence>
<dbReference type="InterPro" id="IPR018934">
    <property type="entry name" value="RIO_dom"/>
</dbReference>
<proteinExistence type="predicted"/>
<dbReference type="InterPro" id="IPR052396">
    <property type="entry name" value="Meiotic_Drive_Suppr_Kinase"/>
</dbReference>
<dbReference type="GO" id="GO:0005524">
    <property type="term" value="F:ATP binding"/>
    <property type="evidence" value="ECO:0007669"/>
    <property type="project" value="UniProtKB-KW"/>
</dbReference>
<dbReference type="EMBL" id="JADJNC010000067">
    <property type="protein sequence ID" value="MBK7425441.1"/>
    <property type="molecule type" value="Genomic_DNA"/>
</dbReference>
<dbReference type="SUPFAM" id="SSF56112">
    <property type="entry name" value="Protein kinase-like (PK-like)"/>
    <property type="match status" value="1"/>
</dbReference>
<evidence type="ECO:0000256" key="8">
    <source>
        <dbReference type="ARBA" id="ARBA00048679"/>
    </source>
</evidence>
<evidence type="ECO:0000256" key="4">
    <source>
        <dbReference type="ARBA" id="ARBA00022741"/>
    </source>
</evidence>
<evidence type="ECO:0000256" key="1">
    <source>
        <dbReference type="ARBA" id="ARBA00012513"/>
    </source>
</evidence>
<comment type="catalytic activity">
    <reaction evidence="7">
        <text>L-threonyl-[protein] + ATP = O-phospho-L-threonyl-[protein] + ADP + H(+)</text>
        <dbReference type="Rhea" id="RHEA:46608"/>
        <dbReference type="Rhea" id="RHEA-COMP:11060"/>
        <dbReference type="Rhea" id="RHEA-COMP:11605"/>
        <dbReference type="ChEBI" id="CHEBI:15378"/>
        <dbReference type="ChEBI" id="CHEBI:30013"/>
        <dbReference type="ChEBI" id="CHEBI:30616"/>
        <dbReference type="ChEBI" id="CHEBI:61977"/>
        <dbReference type="ChEBI" id="CHEBI:456216"/>
        <dbReference type="EC" id="2.7.11.1"/>
    </reaction>
</comment>
<evidence type="ECO:0000313" key="10">
    <source>
        <dbReference type="EMBL" id="MBK7425441.1"/>
    </source>
</evidence>
<dbReference type="InterPro" id="IPR011009">
    <property type="entry name" value="Kinase-like_dom_sf"/>
</dbReference>
<evidence type="ECO:0000256" key="6">
    <source>
        <dbReference type="ARBA" id="ARBA00022840"/>
    </source>
</evidence>
<evidence type="ECO:0000256" key="2">
    <source>
        <dbReference type="ARBA" id="ARBA00022527"/>
    </source>
</evidence>
<accession>A0A9D7FPD8</accession>
<keyword evidence="6" id="KW-0067">ATP-binding</keyword>
<dbReference type="Pfam" id="PF01163">
    <property type="entry name" value="RIO1"/>
    <property type="match status" value="1"/>
</dbReference>
<feature type="domain" description="RIO-type" evidence="9">
    <location>
        <begin position="27"/>
        <end position="134"/>
    </location>
</feature>
<dbReference type="AlphaFoldDB" id="A0A9D7FPD8"/>
<dbReference type="PANTHER" id="PTHR37171">
    <property type="entry name" value="SERINE/THREONINE-PROTEIN KINASE YRZF-RELATED"/>
    <property type="match status" value="1"/>
</dbReference>
<evidence type="ECO:0000259" key="9">
    <source>
        <dbReference type="Pfam" id="PF01163"/>
    </source>
</evidence>